<feature type="transmembrane region" description="Helical" evidence="1">
    <location>
        <begin position="196"/>
        <end position="217"/>
    </location>
</feature>
<gene>
    <name evidence="3" type="ORF">NP7_00490</name>
</gene>
<dbReference type="EMBL" id="CP024443">
    <property type="protein sequence ID" value="ATR77894.1"/>
    <property type="molecule type" value="Genomic_DNA"/>
</dbReference>
<feature type="transmembrane region" description="Helical" evidence="1">
    <location>
        <begin position="20"/>
        <end position="45"/>
    </location>
</feature>
<feature type="compositionally biased region" description="Low complexity" evidence="2">
    <location>
        <begin position="561"/>
        <end position="574"/>
    </location>
</feature>
<keyword evidence="1" id="KW-0997">Cell inner membrane</keyword>
<reference evidence="4" key="1">
    <citation type="submission" date="2017-11" db="EMBL/GenBank/DDBJ databases">
        <title>Complete genome sequence of Moraxella osloensis NP7 isolated from human skin.</title>
        <authorList>
            <person name="Lee K."/>
            <person name="Lim J.Y."/>
            <person name="Hwang I."/>
        </authorList>
    </citation>
    <scope>NUCLEOTIDE SEQUENCE [LARGE SCALE GENOMIC DNA]</scope>
    <source>
        <strain evidence="4">NP7</strain>
    </source>
</reference>
<dbReference type="InterPro" id="IPR045275">
    <property type="entry name" value="MscS_archaea/bacteria_type"/>
</dbReference>
<dbReference type="AlphaFoldDB" id="A0A2D2LS89"/>
<dbReference type="Pfam" id="PF05552">
    <property type="entry name" value="MS_channel_1st_1"/>
    <property type="match status" value="4"/>
</dbReference>
<evidence type="ECO:0000313" key="3">
    <source>
        <dbReference type="EMBL" id="ATR77894.1"/>
    </source>
</evidence>
<dbReference type="Proteomes" id="UP000229340">
    <property type="component" value="Chromosome"/>
</dbReference>
<feature type="transmembrane region" description="Helical" evidence="1">
    <location>
        <begin position="343"/>
        <end position="369"/>
    </location>
</feature>
<keyword evidence="1" id="KW-0813">Transport</keyword>
<dbReference type="GO" id="GO:0005886">
    <property type="term" value="C:plasma membrane"/>
    <property type="evidence" value="ECO:0007669"/>
    <property type="project" value="UniProtKB-SubCell"/>
</dbReference>
<dbReference type="NCBIfam" id="NF033912">
    <property type="entry name" value="msc"/>
    <property type="match status" value="1"/>
</dbReference>
<dbReference type="InterPro" id="IPR008910">
    <property type="entry name" value="MSC_TM_helix"/>
</dbReference>
<feature type="transmembrane region" description="Helical" evidence="1">
    <location>
        <begin position="375"/>
        <end position="401"/>
    </location>
</feature>
<keyword evidence="1" id="KW-0812">Transmembrane</keyword>
<keyword evidence="1" id="KW-1003">Cell membrane</keyword>
<feature type="transmembrane region" description="Helical" evidence="1">
    <location>
        <begin position="160"/>
        <end position="184"/>
    </location>
</feature>
<accession>A0A2D2LS89</accession>
<dbReference type="GO" id="GO:0008381">
    <property type="term" value="F:mechanosensitive monoatomic ion channel activity"/>
    <property type="evidence" value="ECO:0007669"/>
    <property type="project" value="InterPro"/>
</dbReference>
<feature type="compositionally biased region" description="Polar residues" evidence="2">
    <location>
        <begin position="526"/>
        <end position="535"/>
    </location>
</feature>
<feature type="transmembrane region" description="Helical" evidence="1">
    <location>
        <begin position="285"/>
        <end position="305"/>
    </location>
</feature>
<evidence type="ECO:0000256" key="1">
    <source>
        <dbReference type="RuleBase" id="RU369025"/>
    </source>
</evidence>
<sequence length="584" mass="62051">MDNFFINYNQTLGSSMMTMIGALIIFILGWIIASIVGSVVHKLLEKLSINQKMNASTGKTYDLAHLLSRIVFWFVFIIGISAALSFLKLDAISVPFANMVNIVLLFIPNLIAAGLLALLGWVLATVVRSALSNVLNRTSVDEKLSSEAGVPHMSESIANLAYWFIFLMFLPMVLHQLGVTGLLAPINGMITKALSYIPNLIGAGVIIFVGFVIAKILRGIVTNIVTSLNVQNLAGKAGIGNQTQIANIAGTLVYLIVLITAIIMGLNVLDIQAISGPATNMLNEIMLAIPNIIMAILILGVAYFVSKLIADIVKNLLDNSGVNVLPSKLGLQNVLGTAKVSDIAGFLIVFFVMLFATIEAARSLGFTYIGNLISVFIQFGAQVILGAIILAVGFWLANLLASAVQRSQNGTAFLANLVRVLIMGVVLAMGLRAMGIADSIVNMAFGLTLGAVAVAFALAFGLGGREAAARFLKNIQDKAEGQRSGLTNMMNTPVKEPTKLTGFETDVATQYAPTQTGSIERPIDSGNASGIDNNQATTVDTTTSLHTALNNLAESIDTDETTQTQQAIIQPTSTFSSDDLKPKS</sequence>
<keyword evidence="1" id="KW-1133">Transmembrane helix</keyword>
<comment type="caution">
    <text evidence="1">Lacks conserved residue(s) required for the propagation of feature annotation.</text>
</comment>
<evidence type="ECO:0000256" key="2">
    <source>
        <dbReference type="SAM" id="MobiDB-lite"/>
    </source>
</evidence>
<comment type="subcellular location">
    <subcellularLocation>
        <location evidence="1">Cell inner membrane</location>
        <topology evidence="1">Multi-pass membrane protein</topology>
    </subcellularLocation>
</comment>
<keyword evidence="1" id="KW-0406">Ion transport</keyword>
<feature type="transmembrane region" description="Helical" evidence="1">
    <location>
        <begin position="66"/>
        <end position="87"/>
    </location>
</feature>
<keyword evidence="1" id="KW-0472">Membrane</keyword>
<feature type="region of interest" description="Disordered" evidence="2">
    <location>
        <begin position="554"/>
        <end position="584"/>
    </location>
</feature>
<organism evidence="3 4">
    <name type="scientific">Faucicola osloensis</name>
    <name type="common">Moraxella osloensis</name>
    <dbReference type="NCBI Taxonomy" id="34062"/>
    <lineage>
        <taxon>Bacteria</taxon>
        <taxon>Pseudomonadati</taxon>
        <taxon>Pseudomonadota</taxon>
        <taxon>Gammaproteobacteria</taxon>
        <taxon>Moraxellales</taxon>
        <taxon>Moraxellaceae</taxon>
        <taxon>Faucicola</taxon>
    </lineage>
</organism>
<feature type="transmembrane region" description="Helical" evidence="1">
    <location>
        <begin position="440"/>
        <end position="463"/>
    </location>
</feature>
<evidence type="ECO:0000313" key="4">
    <source>
        <dbReference type="Proteomes" id="UP000229340"/>
    </source>
</evidence>
<protein>
    <recommendedName>
        <fullName evidence="1">Small-conductance mechanosensitive channel</fullName>
    </recommendedName>
</protein>
<dbReference type="PANTHER" id="PTHR30221">
    <property type="entry name" value="SMALL-CONDUCTANCE MECHANOSENSITIVE CHANNEL"/>
    <property type="match status" value="1"/>
</dbReference>
<keyword evidence="1" id="KW-0407">Ion channel</keyword>
<comment type="function">
    <text evidence="1">Mechanosensitive channel that participates in the regulation of osmotic pressure changes within the cell, opening in response to stretch forces in the membrane lipid bilayer, without the need for other proteins. Contributes to normal resistance to hypoosmotic shock. Forms an ion channel of 1.0 nanosiemens conductance with a slight preference for anions.</text>
</comment>
<comment type="similarity">
    <text evidence="1">Belongs to the MscS (TC 1.A.23) family.</text>
</comment>
<name>A0A2D2LS89_FAUOS</name>
<dbReference type="RefSeq" id="WP_100269272.1">
    <property type="nucleotide sequence ID" value="NZ_CP024443.1"/>
</dbReference>
<proteinExistence type="inferred from homology"/>
<feature type="transmembrane region" description="Helical" evidence="1">
    <location>
        <begin position="245"/>
        <end position="265"/>
    </location>
</feature>
<comment type="subunit">
    <text evidence="1">Homoheptamer.</text>
</comment>
<feature type="transmembrane region" description="Helical" evidence="1">
    <location>
        <begin position="413"/>
        <end position="434"/>
    </location>
</feature>
<feature type="transmembrane region" description="Helical" evidence="1">
    <location>
        <begin position="99"/>
        <end position="127"/>
    </location>
</feature>
<feature type="region of interest" description="Disordered" evidence="2">
    <location>
        <begin position="512"/>
        <end position="535"/>
    </location>
</feature>
<dbReference type="Gene3D" id="1.10.287.1260">
    <property type="match status" value="3"/>
</dbReference>
<dbReference type="PANTHER" id="PTHR30221:SF1">
    <property type="entry name" value="SMALL-CONDUCTANCE MECHANOSENSITIVE CHANNEL"/>
    <property type="match status" value="1"/>
</dbReference>